<dbReference type="AlphaFoldDB" id="A0A2U8DUV5"/>
<dbReference type="OrthoDB" id="2024038at2"/>
<organism evidence="2 3">
    <name type="scientific">Clostridium drakei</name>
    <dbReference type="NCBI Taxonomy" id="332101"/>
    <lineage>
        <taxon>Bacteria</taxon>
        <taxon>Bacillati</taxon>
        <taxon>Bacillota</taxon>
        <taxon>Clostridia</taxon>
        <taxon>Eubacteriales</taxon>
        <taxon>Clostridiaceae</taxon>
        <taxon>Clostridium</taxon>
    </lineage>
</organism>
<dbReference type="PANTHER" id="PTHR37305">
    <property type="entry name" value="INTEGRAL MEMBRANE PROTEIN-RELATED"/>
    <property type="match status" value="1"/>
</dbReference>
<dbReference type="RefSeq" id="WP_032077417.1">
    <property type="nucleotide sequence ID" value="NZ_CP020953.1"/>
</dbReference>
<name>A0A2U8DUV5_9CLOT</name>
<keyword evidence="1" id="KW-1133">Transmembrane helix</keyword>
<dbReference type="KEGG" id="cdrk:B9W14_17640"/>
<dbReference type="GO" id="GO:0005886">
    <property type="term" value="C:plasma membrane"/>
    <property type="evidence" value="ECO:0007669"/>
    <property type="project" value="UniProtKB-SubCell"/>
</dbReference>
<evidence type="ECO:0000256" key="1">
    <source>
        <dbReference type="SAM" id="Phobius"/>
    </source>
</evidence>
<keyword evidence="3" id="KW-1185">Reference proteome</keyword>
<dbReference type="GO" id="GO:0140359">
    <property type="term" value="F:ABC-type transporter activity"/>
    <property type="evidence" value="ECO:0007669"/>
    <property type="project" value="InterPro"/>
</dbReference>
<proteinExistence type="predicted"/>
<dbReference type="Proteomes" id="UP000244910">
    <property type="component" value="Chromosome"/>
</dbReference>
<evidence type="ECO:0000313" key="3">
    <source>
        <dbReference type="Proteomes" id="UP000244910"/>
    </source>
</evidence>
<reference evidence="3" key="1">
    <citation type="submission" date="2017-04" db="EMBL/GenBank/DDBJ databases">
        <authorList>
            <person name="Song Y."/>
            <person name="Cho B.-K."/>
        </authorList>
    </citation>
    <scope>NUCLEOTIDE SEQUENCE [LARGE SCALE GENOMIC DNA]</scope>
    <source>
        <strain evidence="3">SL1</strain>
    </source>
</reference>
<feature type="transmembrane region" description="Helical" evidence="1">
    <location>
        <begin position="146"/>
        <end position="168"/>
    </location>
</feature>
<gene>
    <name evidence="2" type="ORF">B9W14_17640</name>
</gene>
<feature type="transmembrane region" description="Helical" evidence="1">
    <location>
        <begin position="189"/>
        <end position="214"/>
    </location>
</feature>
<evidence type="ECO:0000313" key="2">
    <source>
        <dbReference type="EMBL" id="AWI06251.1"/>
    </source>
</evidence>
<dbReference type="EMBL" id="CP020953">
    <property type="protein sequence ID" value="AWI06251.1"/>
    <property type="molecule type" value="Genomic_DNA"/>
</dbReference>
<feature type="transmembrane region" description="Helical" evidence="1">
    <location>
        <begin position="260"/>
        <end position="287"/>
    </location>
</feature>
<accession>A0A2U8DUV5</accession>
<keyword evidence="1" id="KW-0812">Transmembrane</keyword>
<protein>
    <submittedName>
        <fullName evidence="2">ABC transporter permease</fullName>
    </submittedName>
</protein>
<keyword evidence="1" id="KW-0472">Membrane</keyword>
<feature type="transmembrane region" description="Helical" evidence="1">
    <location>
        <begin position="18"/>
        <end position="36"/>
    </location>
</feature>
<dbReference type="PANTHER" id="PTHR37305:SF1">
    <property type="entry name" value="MEMBRANE PROTEIN"/>
    <property type="match status" value="1"/>
</dbReference>
<feature type="transmembrane region" description="Helical" evidence="1">
    <location>
        <begin position="357"/>
        <end position="381"/>
    </location>
</feature>
<sequence length="387" mass="44025">MSKYIWEELKRVIIKKKISIIIIVMITIAFGIINVSKTKTLEANLQGDKEILNIQKSGRDKAETEFKKAEFSRDIIGTEKEIADIEEQLDIINNYDKSKLDEQIQKLEKENNPKNEYKIDQLKYEKEYNIEKSELTPRGTYRAIEILMVFIPMIFLLSMIVLLSDIVSGEYAPNTIKNLITRPISRKKIIISKFIVSIILSAGTIIISTIIFILESGIHLGFSDYRLPFDVGAKYVLDKSLPLTSLTSQMKYVPGSRIMIPLWSSIIILVLITIIVSMAIVSIIIFISTVCKNSLISALTNFILICGTAIWYVLGFAGRYLVSAKYGVFVKFFPTPYIIDNLEILTGGISQQLTSNISILFVLMVCFSWILIMLFLSTYIFGKRDFD</sequence>
<feature type="transmembrane region" description="Helical" evidence="1">
    <location>
        <begin position="299"/>
        <end position="322"/>
    </location>
</feature>
<dbReference type="Pfam" id="PF12679">
    <property type="entry name" value="ABC2_membrane_2"/>
    <property type="match status" value="1"/>
</dbReference>